<dbReference type="InterPro" id="IPR003653">
    <property type="entry name" value="Peptidase_C48_C"/>
</dbReference>
<dbReference type="GO" id="GO:0006508">
    <property type="term" value="P:proteolysis"/>
    <property type="evidence" value="ECO:0007669"/>
    <property type="project" value="UniProtKB-KW"/>
</dbReference>
<evidence type="ECO:0000256" key="3">
    <source>
        <dbReference type="ARBA" id="ARBA00022670"/>
    </source>
</evidence>
<dbReference type="InterPro" id="IPR038765">
    <property type="entry name" value="Papain-like_cys_pep_sf"/>
</dbReference>
<dbReference type="PANTHER" id="PTHR12606:SF136">
    <property type="entry name" value="ULP1 PROTEASE FAMILY PROTEIN"/>
    <property type="match status" value="1"/>
</dbReference>
<keyword evidence="5" id="KW-0788">Thiol protease</keyword>
<dbReference type="EMBL" id="RWGY01000013">
    <property type="protein sequence ID" value="TVU23488.1"/>
    <property type="molecule type" value="Genomic_DNA"/>
</dbReference>
<dbReference type="AlphaFoldDB" id="A0A5J9UJM9"/>
<keyword evidence="6" id="KW-0539">Nucleus</keyword>
<dbReference type="Gene3D" id="3.40.395.10">
    <property type="entry name" value="Adenoviral Proteinase, Chain A"/>
    <property type="match status" value="1"/>
</dbReference>
<evidence type="ECO:0000256" key="4">
    <source>
        <dbReference type="ARBA" id="ARBA00022801"/>
    </source>
</evidence>
<dbReference type="PROSITE" id="PS50600">
    <property type="entry name" value="ULP_PROTEASE"/>
    <property type="match status" value="1"/>
</dbReference>
<feature type="non-terminal residue" evidence="9">
    <location>
        <position position="1"/>
    </location>
</feature>
<dbReference type="PROSITE" id="PS00354">
    <property type="entry name" value="HMGI_Y"/>
    <property type="match status" value="1"/>
</dbReference>
<proteinExistence type="inferred from homology"/>
<dbReference type="Pfam" id="PF02902">
    <property type="entry name" value="Peptidase_C48"/>
    <property type="match status" value="1"/>
</dbReference>
<gene>
    <name evidence="9" type="ORF">EJB05_25857</name>
</gene>
<evidence type="ECO:0000256" key="6">
    <source>
        <dbReference type="ARBA" id="ARBA00023242"/>
    </source>
</evidence>
<dbReference type="SUPFAM" id="SSF54001">
    <property type="entry name" value="Cysteine proteinases"/>
    <property type="match status" value="1"/>
</dbReference>
<name>A0A5J9UJM9_9POAL</name>
<dbReference type="PANTHER" id="PTHR12606">
    <property type="entry name" value="SENTRIN/SUMO-SPECIFIC PROTEASE"/>
    <property type="match status" value="1"/>
</dbReference>
<dbReference type="OrthoDB" id="690220at2759"/>
<evidence type="ECO:0000256" key="2">
    <source>
        <dbReference type="ARBA" id="ARBA00005234"/>
    </source>
</evidence>
<feature type="domain" description="Ubiquitin-like protease family profile" evidence="8">
    <location>
        <begin position="303"/>
        <end position="470"/>
    </location>
</feature>
<dbReference type="Gramene" id="TVU23488">
    <property type="protein sequence ID" value="TVU23488"/>
    <property type="gene ID" value="EJB05_25857"/>
</dbReference>
<reference evidence="9 10" key="1">
    <citation type="journal article" date="2019" name="Sci. Rep.">
        <title>A high-quality genome of Eragrostis curvula grass provides insights into Poaceae evolution and supports new strategies to enhance forage quality.</title>
        <authorList>
            <person name="Carballo J."/>
            <person name="Santos B.A.C.M."/>
            <person name="Zappacosta D."/>
            <person name="Garbus I."/>
            <person name="Selva J.P."/>
            <person name="Gallo C.A."/>
            <person name="Diaz A."/>
            <person name="Albertini E."/>
            <person name="Caccamo M."/>
            <person name="Echenique V."/>
        </authorList>
    </citation>
    <scope>NUCLEOTIDE SEQUENCE [LARGE SCALE GENOMIC DNA]</scope>
    <source>
        <strain evidence="10">cv. Victoria</strain>
        <tissue evidence="9">Leaf</tissue>
    </source>
</reference>
<evidence type="ECO:0000256" key="1">
    <source>
        <dbReference type="ARBA" id="ARBA00004123"/>
    </source>
</evidence>
<accession>A0A5J9UJM9</accession>
<organism evidence="9 10">
    <name type="scientific">Eragrostis curvula</name>
    <name type="common">weeping love grass</name>
    <dbReference type="NCBI Taxonomy" id="38414"/>
    <lineage>
        <taxon>Eukaryota</taxon>
        <taxon>Viridiplantae</taxon>
        <taxon>Streptophyta</taxon>
        <taxon>Embryophyta</taxon>
        <taxon>Tracheophyta</taxon>
        <taxon>Spermatophyta</taxon>
        <taxon>Magnoliopsida</taxon>
        <taxon>Liliopsida</taxon>
        <taxon>Poales</taxon>
        <taxon>Poaceae</taxon>
        <taxon>PACMAD clade</taxon>
        <taxon>Chloridoideae</taxon>
        <taxon>Eragrostideae</taxon>
        <taxon>Eragrostidinae</taxon>
        <taxon>Eragrostis</taxon>
    </lineage>
</organism>
<sequence>MPSISLRKNMLKDIADVYDISNRGFKLCGQIVRFPVEDVHNILGLEISGNDVMQYINETMKSEDETVRSELFQRSEKTLKGNLVLLQFWYWERVRVANQHGIKYEERITRPPVMVFWNEENAKRQQTAWEKDGLDGGTVQSLEHWKKATKLELKLDLEQKLLELEHKQDIKFLEHKKEFASFRNDSILEDRINTLEAKEIHELVRTLIDQPISQTGHAQQHVKVTPRTRFHEAKDRIYDQSPIARNDTMETTVEQHSDPAITHIKKRKPIIDDDYNTGSIDREAAMFLLQSYEDAWVVDIDGIRIKAGQLRRNVSQQYIFGEVINAYVQLSDVENDTASFISTFDVQKLADTRWEPTKNYKKRIADKCKGKHLVFVPMNINGNHWGLLVLNFIKHEVQILESLSLRDEELEMTLVENIQCCVEFSIMEGLVNFENPFDLREWEIVPYVDIPRQDNSFTCAAFVIQYILAWDGEKMAHEFTSEAMESFCYRICTRLLHSDRNSLRFESYEKPITKEAYLLENPDEREGHRHDSDVEDLQIISSATETQSKGEAITASGTTMTRRPRGRPRKIRVDEVSAKVPGIEEGTPKVKGAATRKRGVMDQVMRYLQEIEEKATKRQKDFNNEYSKIRLGLTKSYIQKMNEQEQTDKDILLQRDQLQKAHEKELSDFAKRVEKEQVAQLKKALHDQRGLFAGMVEQESAIADNVLSKTRTEIDEIINKHEQTIDSFNKQARLQIQELQNDVSRLKGMIDNLIPLIKQQEVPLHKKVEVEDEICIPRMSLFILMDNECGLDEVMRFKVHTVDELYPDLKKYYDSREYIIGQFTINKPATTVEFIEMLHTLTNYGYRGGAKLYYLNPVPGSTPSIGYGLKKIDGQEDVNELVLAHAEQRTKICHLYLVGPEDDMEDMDYYDDGEEQGAMCRDVHTPGDSTDGI</sequence>
<comment type="caution">
    <text evidence="9">The sequence shown here is derived from an EMBL/GenBank/DDBJ whole genome shotgun (WGS) entry which is preliminary data.</text>
</comment>
<comment type="similarity">
    <text evidence="2">Belongs to the peptidase C48 family.</text>
</comment>
<dbReference type="GO" id="GO:0016926">
    <property type="term" value="P:protein desumoylation"/>
    <property type="evidence" value="ECO:0007669"/>
    <property type="project" value="TreeGrafter"/>
</dbReference>
<keyword evidence="4" id="KW-0378">Hydrolase</keyword>
<dbReference type="GO" id="GO:0005634">
    <property type="term" value="C:nucleus"/>
    <property type="evidence" value="ECO:0007669"/>
    <property type="project" value="UniProtKB-SubCell"/>
</dbReference>
<evidence type="ECO:0000313" key="9">
    <source>
        <dbReference type="EMBL" id="TVU23488.1"/>
    </source>
</evidence>
<keyword evidence="3" id="KW-0645">Protease</keyword>
<evidence type="ECO:0000313" key="10">
    <source>
        <dbReference type="Proteomes" id="UP000324897"/>
    </source>
</evidence>
<dbReference type="InterPro" id="IPR000637">
    <property type="entry name" value="HMGI/Y_DNA-bd_CS"/>
</dbReference>
<dbReference type="Proteomes" id="UP000324897">
    <property type="component" value="Chromosome 2"/>
</dbReference>
<dbReference type="GO" id="GO:0016929">
    <property type="term" value="F:deSUMOylase activity"/>
    <property type="evidence" value="ECO:0007669"/>
    <property type="project" value="TreeGrafter"/>
</dbReference>
<protein>
    <recommendedName>
        <fullName evidence="8">Ubiquitin-like protease family profile domain-containing protein</fullName>
    </recommendedName>
</protein>
<feature type="region of interest" description="Disordered" evidence="7">
    <location>
        <begin position="546"/>
        <end position="570"/>
    </location>
</feature>
<evidence type="ECO:0000256" key="5">
    <source>
        <dbReference type="ARBA" id="ARBA00022807"/>
    </source>
</evidence>
<evidence type="ECO:0000256" key="7">
    <source>
        <dbReference type="SAM" id="MobiDB-lite"/>
    </source>
</evidence>
<comment type="subcellular location">
    <subcellularLocation>
        <location evidence="1">Nucleus</location>
    </subcellularLocation>
</comment>
<evidence type="ECO:0000259" key="8">
    <source>
        <dbReference type="PROSITE" id="PS50600"/>
    </source>
</evidence>
<dbReference type="GO" id="GO:0006355">
    <property type="term" value="P:regulation of DNA-templated transcription"/>
    <property type="evidence" value="ECO:0007669"/>
    <property type="project" value="InterPro"/>
</dbReference>
<keyword evidence="10" id="KW-1185">Reference proteome</keyword>